<evidence type="ECO:0000256" key="5">
    <source>
        <dbReference type="ARBA" id="ARBA00023002"/>
    </source>
</evidence>
<evidence type="ECO:0000256" key="1">
    <source>
        <dbReference type="ARBA" id="ARBA00001917"/>
    </source>
</evidence>
<keyword evidence="3" id="KW-0285">Flavoprotein</keyword>
<protein>
    <submittedName>
        <fullName evidence="7">Nitronate monooxygenase</fullName>
    </submittedName>
</protein>
<dbReference type="SUPFAM" id="SSF51412">
    <property type="entry name" value="Inosine monophosphate dehydrogenase (IMPDH)"/>
    <property type="match status" value="1"/>
</dbReference>
<evidence type="ECO:0000313" key="7">
    <source>
        <dbReference type="EMBL" id="CAK7903026.1"/>
    </source>
</evidence>
<evidence type="ECO:0000313" key="8">
    <source>
        <dbReference type="Proteomes" id="UP001497600"/>
    </source>
</evidence>
<dbReference type="EMBL" id="OZ004256">
    <property type="protein sequence ID" value="CAK7903026.1"/>
    <property type="molecule type" value="Genomic_DNA"/>
</dbReference>
<comment type="similarity">
    <text evidence="2">Belongs to the nitronate monooxygenase family. NMO class I subfamily.</text>
</comment>
<dbReference type="PANTHER" id="PTHR42747">
    <property type="entry name" value="NITRONATE MONOOXYGENASE-RELATED"/>
    <property type="match status" value="1"/>
</dbReference>
<name>A0ABP0EDS8_9ASCO</name>
<organism evidence="7 8">
    <name type="scientific">[Candida] anglica</name>
    <dbReference type="NCBI Taxonomy" id="148631"/>
    <lineage>
        <taxon>Eukaryota</taxon>
        <taxon>Fungi</taxon>
        <taxon>Dikarya</taxon>
        <taxon>Ascomycota</taxon>
        <taxon>Saccharomycotina</taxon>
        <taxon>Pichiomycetes</taxon>
        <taxon>Debaryomycetaceae</taxon>
        <taxon>Kurtzmaniella</taxon>
    </lineage>
</organism>
<evidence type="ECO:0000256" key="6">
    <source>
        <dbReference type="ARBA" id="ARBA00023033"/>
    </source>
</evidence>
<keyword evidence="5" id="KW-0560">Oxidoreductase</keyword>
<reference evidence="7 8" key="1">
    <citation type="submission" date="2024-01" db="EMBL/GenBank/DDBJ databases">
        <authorList>
            <consortium name="Genoscope - CEA"/>
            <person name="William W."/>
        </authorList>
    </citation>
    <scope>NUCLEOTIDE SEQUENCE [LARGE SCALE GENOMIC DNA]</scope>
    <source>
        <strain evidence="7 8">29B2s-10</strain>
    </source>
</reference>
<dbReference type="CDD" id="cd04730">
    <property type="entry name" value="NPD_like"/>
    <property type="match status" value="1"/>
</dbReference>
<dbReference type="Gene3D" id="3.20.20.70">
    <property type="entry name" value="Aldolase class I"/>
    <property type="match status" value="1"/>
</dbReference>
<dbReference type="Pfam" id="PF03060">
    <property type="entry name" value="NMO"/>
    <property type="match status" value="1"/>
</dbReference>
<dbReference type="GO" id="GO:0004497">
    <property type="term" value="F:monooxygenase activity"/>
    <property type="evidence" value="ECO:0007669"/>
    <property type="project" value="UniProtKB-KW"/>
</dbReference>
<keyword evidence="8" id="KW-1185">Reference proteome</keyword>
<gene>
    <name evidence="7" type="ORF">CAAN4_D02652</name>
</gene>
<evidence type="ECO:0000256" key="4">
    <source>
        <dbReference type="ARBA" id="ARBA00022643"/>
    </source>
</evidence>
<keyword evidence="6 7" id="KW-0503">Monooxygenase</keyword>
<evidence type="ECO:0000256" key="2">
    <source>
        <dbReference type="ARBA" id="ARBA00009881"/>
    </source>
</evidence>
<dbReference type="InterPro" id="IPR013785">
    <property type="entry name" value="Aldolase_TIM"/>
</dbReference>
<dbReference type="PANTHER" id="PTHR42747:SF3">
    <property type="entry name" value="NITRONATE MONOOXYGENASE-RELATED"/>
    <property type="match status" value="1"/>
</dbReference>
<comment type="cofactor">
    <cofactor evidence="1">
        <name>FMN</name>
        <dbReference type="ChEBI" id="CHEBI:58210"/>
    </cofactor>
</comment>
<proteinExistence type="inferred from homology"/>
<dbReference type="Proteomes" id="UP001497600">
    <property type="component" value="Chromosome D"/>
</dbReference>
<sequence length="377" mass="41060">MERLGLRYPIFQSPMAGVSTAKLAAAVIRQGGLGSLPLAGFDLRNGTGKLTEHLKSFADLLPEELRRNVNLNFFCHDRSIQATVPTQVETSNWKKLFSKGFGDNTKVDLNNIEFPISNVSFQEIEQNHPKEYAQVLDLLSEFQPKVVSFHFGLPSKNTVTHLQGAGTQVLVSVTSVEEALAAVELGVFGVVCQGYEAGGHRGNFLVSQELFDEKLSTYLLTKLVLESVPSGTFVVAAGGIMSGKDINTYLDLGVDGVQLGTAFLDTKESLSNGFFSTQIESGTPLPTIMTSLVSGKSARCLRTPFIEKIMNSYNGSDELPAYGYSYSAYKSALKDANDSSFAFYLAGQGYPFLKGNGLDTETVFRELVQEMEESKSM</sequence>
<keyword evidence="4" id="KW-0288">FMN</keyword>
<accession>A0ABP0EDS8</accession>
<evidence type="ECO:0000256" key="3">
    <source>
        <dbReference type="ARBA" id="ARBA00022630"/>
    </source>
</evidence>
<dbReference type="InterPro" id="IPR004136">
    <property type="entry name" value="NMO"/>
</dbReference>